<dbReference type="Gene3D" id="1.10.489.10">
    <property type="entry name" value="Chloroperoxidase-like"/>
    <property type="match status" value="1"/>
</dbReference>
<dbReference type="PANTHER" id="PTHR33577:SF15">
    <property type="entry name" value="HEME HALOPEROXIDASE FAMILY PROFILE DOMAIN-CONTAINING PROTEIN"/>
    <property type="match status" value="1"/>
</dbReference>
<keyword evidence="2" id="KW-0575">Peroxidase</keyword>
<dbReference type="InterPro" id="IPR000028">
    <property type="entry name" value="Chloroperoxidase"/>
</dbReference>
<evidence type="ECO:0000256" key="3">
    <source>
        <dbReference type="ARBA" id="ARBA00022617"/>
    </source>
</evidence>
<dbReference type="EMBL" id="PDLN01000002">
    <property type="protein sequence ID" value="RDW92491.1"/>
    <property type="molecule type" value="Genomic_DNA"/>
</dbReference>
<evidence type="ECO:0000259" key="10">
    <source>
        <dbReference type="PROSITE" id="PS51405"/>
    </source>
</evidence>
<evidence type="ECO:0000256" key="2">
    <source>
        <dbReference type="ARBA" id="ARBA00022559"/>
    </source>
</evidence>
<dbReference type="Proteomes" id="UP000256328">
    <property type="component" value="Unassembled WGS sequence"/>
</dbReference>
<evidence type="ECO:0000256" key="9">
    <source>
        <dbReference type="SAM" id="SignalP"/>
    </source>
</evidence>
<keyword evidence="9" id="KW-0732">Signal</keyword>
<comment type="cofactor">
    <cofactor evidence="1">
        <name>heme b</name>
        <dbReference type="ChEBI" id="CHEBI:60344"/>
    </cofactor>
</comment>
<dbReference type="OrthoDB" id="407298at2759"/>
<proteinExistence type="inferred from homology"/>
<evidence type="ECO:0000256" key="4">
    <source>
        <dbReference type="ARBA" id="ARBA00022723"/>
    </source>
</evidence>
<comment type="similarity">
    <text evidence="7">Belongs to the chloroperoxidase family.</text>
</comment>
<keyword evidence="6" id="KW-0408">Iron</keyword>
<sequence>MKYSLLSLALAASEAVTAYPFMAEMPDVDTSLFRNARRQQPGGSNPGGAATCPNNPNHVPAPGITAAYPYNGAKNGMPGKGKGGYQVPAPGDTAHQFVAPGPLDIRGPCPGLNTAANHNFLAHDGIVTFNELVDAQQNLYNVGYDLAVILAVLGLTTTDGDIVNEKLSIGCDATTRTSFSPLLTGSEPGLDGHNKFEADTSLTRNDFFPAKGDNFRFNGTLFGMMTQTTGGNYNRDNLALYRYQRYQQSLRDNPNFYFGPLSLLLFGASSFLYELMPSGTRGYAPDYETISSFFGATKNADGTYSFNNAEKIPDNWTNRVTPYTNNDVTAEILAQYLEYPVLFGGATGNGGFDLINFGSSIQNGKLVAKPGTAETACLLYQLATQSVPSSLNGVITPTVNALTFALSKFDPSFKNLGCPIPLTK</sequence>
<feature type="signal peptide" evidence="9">
    <location>
        <begin position="1"/>
        <end position="18"/>
    </location>
</feature>
<evidence type="ECO:0000313" key="12">
    <source>
        <dbReference type="Proteomes" id="UP000256328"/>
    </source>
</evidence>
<organism evidence="11 12">
    <name type="scientific">Coleophoma crateriformis</name>
    <dbReference type="NCBI Taxonomy" id="565419"/>
    <lineage>
        <taxon>Eukaryota</taxon>
        <taxon>Fungi</taxon>
        <taxon>Dikarya</taxon>
        <taxon>Ascomycota</taxon>
        <taxon>Pezizomycotina</taxon>
        <taxon>Leotiomycetes</taxon>
        <taxon>Helotiales</taxon>
        <taxon>Dermateaceae</taxon>
        <taxon>Coleophoma</taxon>
    </lineage>
</organism>
<evidence type="ECO:0000313" key="11">
    <source>
        <dbReference type="EMBL" id="RDW92491.1"/>
    </source>
</evidence>
<name>A0A3D8T236_9HELO</name>
<dbReference type="PANTHER" id="PTHR33577">
    <property type="entry name" value="STERIGMATOCYSTIN BIOSYNTHESIS PEROXIDASE STCC-RELATED"/>
    <property type="match status" value="1"/>
</dbReference>
<protein>
    <submittedName>
        <fullName evidence="11">Putative aromatic peroxygenase</fullName>
    </submittedName>
</protein>
<feature type="chain" id="PRO_5017702001" evidence="9">
    <location>
        <begin position="19"/>
        <end position="424"/>
    </location>
</feature>
<evidence type="ECO:0000256" key="1">
    <source>
        <dbReference type="ARBA" id="ARBA00001970"/>
    </source>
</evidence>
<dbReference type="SUPFAM" id="SSF47571">
    <property type="entry name" value="Cloroperoxidase"/>
    <property type="match status" value="1"/>
</dbReference>
<dbReference type="AlphaFoldDB" id="A0A3D8T236"/>
<keyword evidence="4" id="KW-0479">Metal-binding</keyword>
<dbReference type="GO" id="GO:0046872">
    <property type="term" value="F:metal ion binding"/>
    <property type="evidence" value="ECO:0007669"/>
    <property type="project" value="UniProtKB-KW"/>
</dbReference>
<dbReference type="InterPro" id="IPR036851">
    <property type="entry name" value="Chloroperoxidase-like_sf"/>
</dbReference>
<accession>A0A3D8T236</accession>
<keyword evidence="5" id="KW-0560">Oxidoreductase</keyword>
<dbReference type="PROSITE" id="PS51405">
    <property type="entry name" value="HEME_HALOPEROXIDASE"/>
    <property type="match status" value="1"/>
</dbReference>
<reference evidence="11 12" key="1">
    <citation type="journal article" date="2018" name="IMA Fungus">
        <title>IMA Genome-F 9: Draft genome sequence of Annulohypoxylon stygium, Aspergillus mulundensis, Berkeleyomyces basicola (syn. Thielaviopsis basicola), Ceratocystis smalleyi, two Cercospora beticola strains, Coleophoma cylindrospora, Fusarium fracticaudum, Phialophora cf. hyalina, and Morchella septimelata.</title>
        <authorList>
            <person name="Wingfield B.D."/>
            <person name="Bills G.F."/>
            <person name="Dong Y."/>
            <person name="Huang W."/>
            <person name="Nel W.J."/>
            <person name="Swalarsk-Parry B.S."/>
            <person name="Vaghefi N."/>
            <person name="Wilken P.M."/>
            <person name="An Z."/>
            <person name="de Beer Z.W."/>
            <person name="De Vos L."/>
            <person name="Chen L."/>
            <person name="Duong T.A."/>
            <person name="Gao Y."/>
            <person name="Hammerbacher A."/>
            <person name="Kikkert J.R."/>
            <person name="Li Y."/>
            <person name="Li H."/>
            <person name="Li K."/>
            <person name="Li Q."/>
            <person name="Liu X."/>
            <person name="Ma X."/>
            <person name="Naidoo K."/>
            <person name="Pethybridge S.J."/>
            <person name="Sun J."/>
            <person name="Steenkamp E.T."/>
            <person name="van der Nest M.A."/>
            <person name="van Wyk S."/>
            <person name="Wingfield M.J."/>
            <person name="Xiong C."/>
            <person name="Yue Q."/>
            <person name="Zhang X."/>
        </authorList>
    </citation>
    <scope>NUCLEOTIDE SEQUENCE [LARGE SCALE GENOMIC DNA]</scope>
    <source>
        <strain evidence="11 12">BP5796</strain>
    </source>
</reference>
<dbReference type="Pfam" id="PF01328">
    <property type="entry name" value="Peroxidase_2"/>
    <property type="match status" value="1"/>
</dbReference>
<keyword evidence="12" id="KW-1185">Reference proteome</keyword>
<feature type="region of interest" description="Disordered" evidence="8">
    <location>
        <begin position="36"/>
        <end position="58"/>
    </location>
</feature>
<comment type="caution">
    <text evidence="11">The sequence shown here is derived from an EMBL/GenBank/DDBJ whole genome shotgun (WGS) entry which is preliminary data.</text>
</comment>
<gene>
    <name evidence="11" type="ORF">BP5796_01885</name>
</gene>
<dbReference type="GO" id="GO:0004601">
    <property type="term" value="F:peroxidase activity"/>
    <property type="evidence" value="ECO:0007669"/>
    <property type="project" value="UniProtKB-KW"/>
</dbReference>
<evidence type="ECO:0000256" key="7">
    <source>
        <dbReference type="ARBA" id="ARBA00025795"/>
    </source>
</evidence>
<evidence type="ECO:0000256" key="5">
    <source>
        <dbReference type="ARBA" id="ARBA00023002"/>
    </source>
</evidence>
<feature type="domain" description="Heme haloperoxidase family profile" evidence="10">
    <location>
        <begin position="93"/>
        <end position="330"/>
    </location>
</feature>
<evidence type="ECO:0000256" key="8">
    <source>
        <dbReference type="SAM" id="MobiDB-lite"/>
    </source>
</evidence>
<evidence type="ECO:0000256" key="6">
    <source>
        <dbReference type="ARBA" id="ARBA00023004"/>
    </source>
</evidence>
<keyword evidence="3" id="KW-0349">Heme</keyword>